<evidence type="ECO:0000259" key="11">
    <source>
        <dbReference type="PROSITE" id="PS50901"/>
    </source>
</evidence>
<keyword evidence="8 10" id="KW-0472">Membrane</keyword>
<dbReference type="GO" id="GO:0005524">
    <property type="term" value="F:ATP binding"/>
    <property type="evidence" value="ECO:0007669"/>
    <property type="project" value="UniProtKB-UniRule"/>
</dbReference>
<keyword evidence="3 10" id="KW-0812">Transmembrane</keyword>
<dbReference type="NCBIfam" id="TIGR03925">
    <property type="entry name" value="T7SS_EccC_b"/>
    <property type="match status" value="1"/>
</dbReference>
<dbReference type="InterPro" id="IPR050206">
    <property type="entry name" value="FtsK/SpoIIIE/SftA"/>
</dbReference>
<gene>
    <name evidence="12" type="ORF">YH66_03195</name>
</gene>
<evidence type="ECO:0000256" key="4">
    <source>
        <dbReference type="ARBA" id="ARBA00022737"/>
    </source>
</evidence>
<evidence type="ECO:0000256" key="8">
    <source>
        <dbReference type="ARBA" id="ARBA00023136"/>
    </source>
</evidence>
<dbReference type="GO" id="GO:0003677">
    <property type="term" value="F:DNA binding"/>
    <property type="evidence" value="ECO:0007669"/>
    <property type="project" value="InterPro"/>
</dbReference>
<keyword evidence="12" id="KW-0132">Cell division</keyword>
<evidence type="ECO:0000313" key="12">
    <source>
        <dbReference type="EMBL" id="AKF26627.1"/>
    </source>
</evidence>
<keyword evidence="5 9" id="KW-0547">Nucleotide-binding</keyword>
<keyword evidence="7 10" id="KW-1133">Transmembrane helix</keyword>
<protein>
    <submittedName>
        <fullName evidence="12">Cell division protein FtsK</fullName>
    </submittedName>
</protein>
<dbReference type="PATRIC" id="fig|92706.3.peg.659"/>
<dbReference type="PROSITE" id="PS50901">
    <property type="entry name" value="FTSK"/>
    <property type="match status" value="3"/>
</dbReference>
<evidence type="ECO:0000256" key="1">
    <source>
        <dbReference type="ARBA" id="ARBA00004651"/>
    </source>
</evidence>
<evidence type="ECO:0000256" key="5">
    <source>
        <dbReference type="ARBA" id="ARBA00022741"/>
    </source>
</evidence>
<keyword evidence="6 9" id="KW-0067">ATP-binding</keyword>
<evidence type="ECO:0000256" key="6">
    <source>
        <dbReference type="ARBA" id="ARBA00022840"/>
    </source>
</evidence>
<organism evidence="12 13">
    <name type="scientific">[Brevibacterium] flavum</name>
    <dbReference type="NCBI Taxonomy" id="92706"/>
    <lineage>
        <taxon>Bacteria</taxon>
        <taxon>Bacillati</taxon>
        <taxon>Actinomycetota</taxon>
        <taxon>Actinomycetes</taxon>
        <taxon>Mycobacteriales</taxon>
        <taxon>Corynebacteriaceae</taxon>
        <taxon>Corynebacterium</taxon>
    </lineage>
</organism>
<dbReference type="InterPro" id="IPR023837">
    <property type="entry name" value="EccCb-like_Actinobacteria"/>
</dbReference>
<evidence type="ECO:0000256" key="9">
    <source>
        <dbReference type="PROSITE-ProRule" id="PRU00289"/>
    </source>
</evidence>
<feature type="binding site" evidence="9">
    <location>
        <begin position="1008"/>
        <end position="1015"/>
    </location>
    <ligand>
        <name>ATP</name>
        <dbReference type="ChEBI" id="CHEBI:30616"/>
    </ligand>
</feature>
<keyword evidence="13" id="KW-1185">Reference proteome</keyword>
<comment type="subcellular location">
    <subcellularLocation>
        <location evidence="1">Cell membrane</location>
        <topology evidence="1">Multi-pass membrane protein</topology>
    </subcellularLocation>
</comment>
<accession>A0A0F6Z452</accession>
<evidence type="ECO:0000256" key="2">
    <source>
        <dbReference type="ARBA" id="ARBA00022475"/>
    </source>
</evidence>
<evidence type="ECO:0000313" key="13">
    <source>
        <dbReference type="Proteomes" id="UP000034037"/>
    </source>
</evidence>
<dbReference type="NCBIfam" id="TIGR03924">
    <property type="entry name" value="T7SS_EccC_a"/>
    <property type="match status" value="1"/>
</dbReference>
<dbReference type="SUPFAM" id="SSF52540">
    <property type="entry name" value="P-loop containing nucleoside triphosphate hydrolases"/>
    <property type="match status" value="3"/>
</dbReference>
<proteinExistence type="predicted"/>
<feature type="domain" description="FtsK" evidence="11">
    <location>
        <begin position="991"/>
        <end position="1171"/>
    </location>
</feature>
<feature type="domain" description="FtsK" evidence="11">
    <location>
        <begin position="744"/>
        <end position="910"/>
    </location>
</feature>
<keyword evidence="4" id="KW-0677">Repeat</keyword>
<dbReference type="PANTHER" id="PTHR22683">
    <property type="entry name" value="SPORULATION PROTEIN RELATED"/>
    <property type="match status" value="1"/>
</dbReference>
<keyword evidence="2" id="KW-1003">Cell membrane</keyword>
<reference evidence="12 13" key="1">
    <citation type="submission" date="2015-04" db="EMBL/GenBank/DDBJ databases">
        <title>Complete Genome Sequence of Brevibacterium flavum ATCC 15168.</title>
        <authorList>
            <person name="Ahn J."/>
            <person name="Park G."/>
            <person name="Jeon W."/>
            <person name="Jang Y."/>
            <person name="Jang M."/>
            <person name="Lee H."/>
            <person name="Lee H."/>
        </authorList>
    </citation>
    <scope>NUCLEOTIDE SEQUENCE [LARGE SCALE GENOMIC DNA]</scope>
    <source>
        <strain evidence="12 13">ATCC 15168</strain>
    </source>
</reference>
<dbReference type="InterPro" id="IPR027417">
    <property type="entry name" value="P-loop_NTPase"/>
</dbReference>
<name>A0A0F6Z452_9CORY</name>
<dbReference type="SMART" id="SM00382">
    <property type="entry name" value="AAA"/>
    <property type="match status" value="3"/>
</dbReference>
<dbReference type="InterPro" id="IPR003593">
    <property type="entry name" value="AAA+_ATPase"/>
</dbReference>
<sequence>MTTSVERQEQSPTGYIVEPVTWPERDPAPPLPTEPLIAEAVPQAVRPAPKPLLKVLMPVIMVAMVLAMVALMILTSGQLNPMVLIFPMMMGMSVLMMFAPPEGDDTDEVRRTYLRHLGALRAKATDHAAMQRRHEWHRHPDPATLWSTLGTRRMWERTQDDQDCLEIRFGLGVTRLDPAINVSDSGAPEDLDPVCAVSLRHTIRDVGSVQSMPVSVQLQAFRFIGLNGAGAHDLARALVVQLLYHHGPEVVGIKAIGESGWEWLKWVPHTRDPERAAFRILLVDSVLTNGTESFIDDPQWTTIINVGAQTSTALGQLAEDEGLLLHVDKRLHVATAHGTEELGTPDAVSAKLAEVFGRRLTAFRRTTTAHAASSGELLSLLGIDDVEHLTPETLWMNKRTQPKTRLAVPLGLNASGRPMVLDLKESAHGGMGPHGLCIGATGSGKSELLRTLVLGLTITHSPEELNLVLVDFKGGATFLGFEQLPHTSAVITNLEEESMLVERMHDAISGEMNRRQEALRQAGGCANVDEYNQRDGVKPMPALLIVIDEFSELLGQHPDFADLFVAVGRLGRSLHIHLLLASQRLEEGRLRGLDSHLSYRIGLKTFSASESRQVLGITDAYQLPSQPGAGFLKSDVDTVTRFQASYVSGPIMRRHHLAPTQSRVRLFTGWEEPKEEVIVEQSTETLIDAVVARAISAAKLRGLSAHRIWLPPLPAEVSIGALADDVGELSAVIGMIDRPYQQRQDPLLIDFSLNGGSGHWAICGGPQTGKSTALRSIVVSMAATHSTENIRFYVLDLSGTSLENLSRLPHVAGVAGRKDPEKVRRVVDEVRSLINHPEQRHTFLIVDGWHTITQEFDELFDAFVDIAANGLASRVHLVLSTQRWSSIRPAVRDLVTGRIELKLGEAMDSVIDRKAQLRIPSKPGRGLNLDKEHILIAHASGQDIAQVCVMADGQGWQQVPQLSVLPAHILLHELELSATPGIPIARGGAELSTLTWDPESSRHLLAFGSQGCGKSSLIRTIVTGLTIVGREKARLVFFDLRRTHLGLVPEDMLAAYCATSTAVHNTIKDMVATLSARLPGPDITAQELRERSWWQGPDIYLVIDDYDLLPAGTLHPLREIIPHARDVGLHIVLTRKAGGASRALYDPVMSEIKDQSPHVVLFDADRDEGAILGIKPTAQPPGRATMSIRGENIGVAQMARMGDDS</sequence>
<dbReference type="HOGENOM" id="CLU_003134_1_0_11"/>
<evidence type="ECO:0000256" key="10">
    <source>
        <dbReference type="SAM" id="Phobius"/>
    </source>
</evidence>
<dbReference type="GO" id="GO:0005886">
    <property type="term" value="C:plasma membrane"/>
    <property type="evidence" value="ECO:0007669"/>
    <property type="project" value="UniProtKB-SubCell"/>
</dbReference>
<dbReference type="Pfam" id="PF01580">
    <property type="entry name" value="FtsK_SpoIIIE"/>
    <property type="match status" value="2"/>
</dbReference>
<dbReference type="EMBL" id="CP011309">
    <property type="protein sequence ID" value="AKF26627.1"/>
    <property type="molecule type" value="Genomic_DNA"/>
</dbReference>
<dbReference type="GO" id="GO:0051301">
    <property type="term" value="P:cell division"/>
    <property type="evidence" value="ECO:0007669"/>
    <property type="project" value="UniProtKB-KW"/>
</dbReference>
<dbReference type="AlphaFoldDB" id="A0A0F6Z452"/>
<evidence type="ECO:0000256" key="3">
    <source>
        <dbReference type="ARBA" id="ARBA00022692"/>
    </source>
</evidence>
<dbReference type="InterPro" id="IPR002543">
    <property type="entry name" value="FtsK_dom"/>
</dbReference>
<dbReference type="Gene3D" id="3.40.50.300">
    <property type="entry name" value="P-loop containing nucleotide triphosphate hydrolases"/>
    <property type="match status" value="3"/>
</dbReference>
<feature type="binding site" evidence="9">
    <location>
        <begin position="439"/>
        <end position="446"/>
    </location>
    <ligand>
        <name>ATP</name>
        <dbReference type="ChEBI" id="CHEBI:30616"/>
    </ligand>
</feature>
<feature type="transmembrane region" description="Helical" evidence="10">
    <location>
        <begin position="55"/>
        <end position="74"/>
    </location>
</feature>
<dbReference type="RefSeq" id="WP_003860660.1">
    <property type="nucleotide sequence ID" value="NZ_CP011309.1"/>
</dbReference>
<dbReference type="Proteomes" id="UP000034037">
    <property type="component" value="Chromosome"/>
</dbReference>
<feature type="domain" description="FtsK" evidence="11">
    <location>
        <begin position="416"/>
        <end position="612"/>
    </location>
</feature>
<feature type="binding site" evidence="9">
    <location>
        <begin position="764"/>
        <end position="771"/>
    </location>
    <ligand>
        <name>ATP</name>
        <dbReference type="ChEBI" id="CHEBI:30616"/>
    </ligand>
</feature>
<dbReference type="PANTHER" id="PTHR22683:SF1">
    <property type="entry name" value="TYPE VII SECRETION SYSTEM PROTEIN ESSC"/>
    <property type="match status" value="1"/>
</dbReference>
<evidence type="ECO:0000256" key="7">
    <source>
        <dbReference type="ARBA" id="ARBA00022989"/>
    </source>
</evidence>
<keyword evidence="12" id="KW-0131">Cell cycle</keyword>
<dbReference type="InterPro" id="IPR023836">
    <property type="entry name" value="EccCa-like_Actinobacteria"/>
</dbReference>